<evidence type="ECO:0000313" key="7">
    <source>
        <dbReference type="EMBL" id="OGG02392.1"/>
    </source>
</evidence>
<comment type="caution">
    <text evidence="7">The sequence shown here is derived from an EMBL/GenBank/DDBJ whole genome shotgun (WGS) entry which is preliminary data.</text>
</comment>
<gene>
    <name evidence="7" type="ORF">A2Z33_05000</name>
</gene>
<dbReference type="EMBL" id="MFJD01000008">
    <property type="protein sequence ID" value="OGG02392.1"/>
    <property type="molecule type" value="Genomic_DNA"/>
</dbReference>
<dbReference type="PANTHER" id="PTHR11910">
    <property type="entry name" value="ATP SYNTHASE DELTA CHAIN"/>
    <property type="match status" value="1"/>
</dbReference>
<keyword evidence="4" id="KW-0406">Ion transport</keyword>
<dbReference type="Proteomes" id="UP000178448">
    <property type="component" value="Unassembled WGS sequence"/>
</dbReference>
<dbReference type="InterPro" id="IPR000711">
    <property type="entry name" value="ATPase_OSCP/dsu"/>
</dbReference>
<dbReference type="STRING" id="1798374.A2Z33_05000"/>
<evidence type="ECO:0000256" key="4">
    <source>
        <dbReference type="ARBA" id="ARBA00023065"/>
    </source>
</evidence>
<dbReference type="AlphaFoldDB" id="A0A1F5YR71"/>
<sequence length="88" mass="9669">MKRNRKDPLIPDTPNEADTAVVTSAAPLDGRLKSLVSSVVSRIGTVRSIEYRVDPEVLGGIRIRIGNRVLDTSLKRQLSEIVKSLKSD</sequence>
<reference evidence="7 8" key="1">
    <citation type="journal article" date="2016" name="Nat. Commun.">
        <title>Thousands of microbial genomes shed light on interconnected biogeochemical processes in an aquifer system.</title>
        <authorList>
            <person name="Anantharaman K."/>
            <person name="Brown C.T."/>
            <person name="Hug L.A."/>
            <person name="Sharon I."/>
            <person name="Castelle C.J."/>
            <person name="Probst A.J."/>
            <person name="Thomas B.C."/>
            <person name="Singh A."/>
            <person name="Wilkins M.J."/>
            <person name="Karaoz U."/>
            <person name="Brodie E.L."/>
            <person name="Williams K.H."/>
            <person name="Hubbard S.S."/>
            <person name="Banfield J.F."/>
        </authorList>
    </citation>
    <scope>NUCLEOTIDE SEQUENCE [LARGE SCALE GENOMIC DNA]</scope>
</reference>
<dbReference type="PRINTS" id="PR00125">
    <property type="entry name" value="ATPASEDELTA"/>
</dbReference>
<dbReference type="GO" id="GO:0016020">
    <property type="term" value="C:membrane"/>
    <property type="evidence" value="ECO:0007669"/>
    <property type="project" value="UniProtKB-SubCell"/>
</dbReference>
<proteinExistence type="predicted"/>
<evidence type="ECO:0000313" key="8">
    <source>
        <dbReference type="Proteomes" id="UP000178448"/>
    </source>
</evidence>
<evidence type="ECO:0000256" key="5">
    <source>
        <dbReference type="ARBA" id="ARBA00023136"/>
    </source>
</evidence>
<evidence type="ECO:0000256" key="2">
    <source>
        <dbReference type="ARBA" id="ARBA00022448"/>
    </source>
</evidence>
<evidence type="ECO:0000256" key="3">
    <source>
        <dbReference type="ARBA" id="ARBA00022781"/>
    </source>
</evidence>
<accession>A0A1F5YR71</accession>
<comment type="subcellular location">
    <subcellularLocation>
        <location evidence="1">Membrane</location>
    </subcellularLocation>
</comment>
<dbReference type="Pfam" id="PF00213">
    <property type="entry name" value="OSCP"/>
    <property type="match status" value="1"/>
</dbReference>
<keyword evidence="2" id="KW-0813">Transport</keyword>
<organism evidence="7 8">
    <name type="scientific">Candidatus Gottesmanbacteria bacterium RBG_16_52_11</name>
    <dbReference type="NCBI Taxonomy" id="1798374"/>
    <lineage>
        <taxon>Bacteria</taxon>
        <taxon>Candidatus Gottesmaniibacteriota</taxon>
    </lineage>
</organism>
<keyword evidence="3" id="KW-0375">Hydrogen ion transport</keyword>
<evidence type="ECO:0000256" key="6">
    <source>
        <dbReference type="ARBA" id="ARBA00023310"/>
    </source>
</evidence>
<keyword evidence="6" id="KW-0066">ATP synthesis</keyword>
<evidence type="ECO:0000256" key="1">
    <source>
        <dbReference type="ARBA" id="ARBA00004370"/>
    </source>
</evidence>
<name>A0A1F5YR71_9BACT</name>
<protein>
    <submittedName>
        <fullName evidence="7">Uncharacterized protein</fullName>
    </submittedName>
</protein>
<keyword evidence="5" id="KW-0472">Membrane</keyword>
<dbReference type="GO" id="GO:0046933">
    <property type="term" value="F:proton-transporting ATP synthase activity, rotational mechanism"/>
    <property type="evidence" value="ECO:0007669"/>
    <property type="project" value="InterPro"/>
</dbReference>